<dbReference type="Proteomes" id="UP001217089">
    <property type="component" value="Unassembled WGS sequence"/>
</dbReference>
<sequence length="111" mass="12388">MATNKAPPVKKSQEQIIAGFQELRQQQRAIASKISELEIDMKEHDLVIETLQEVDGNRKCFRMVGGVLVERTVKDVSPALANNRDQIKGEESKEVDKQEKEVKAGGVLVES</sequence>
<evidence type="ECO:0000256" key="3">
    <source>
        <dbReference type="ARBA" id="ARBA00024667"/>
    </source>
</evidence>
<keyword evidence="2" id="KW-0143">Chaperone</keyword>
<evidence type="ECO:0000313" key="6">
    <source>
        <dbReference type="EMBL" id="KAJ8321919.1"/>
    </source>
</evidence>
<keyword evidence="4" id="KW-0175">Coiled coil</keyword>
<evidence type="ECO:0008006" key="8">
    <source>
        <dbReference type="Google" id="ProtNLM"/>
    </source>
</evidence>
<comment type="caution">
    <text evidence="6">The sequence shown here is derived from an EMBL/GenBank/DDBJ whole genome shotgun (WGS) entry which is preliminary data.</text>
</comment>
<dbReference type="Pfam" id="PF01920">
    <property type="entry name" value="Prefoldin_2"/>
    <property type="match status" value="1"/>
</dbReference>
<dbReference type="InterPro" id="IPR027235">
    <property type="entry name" value="PFD2"/>
</dbReference>
<dbReference type="CDD" id="cd23163">
    <property type="entry name" value="Prefoldin_2"/>
    <property type="match status" value="1"/>
</dbReference>
<evidence type="ECO:0000256" key="2">
    <source>
        <dbReference type="ARBA" id="ARBA00023186"/>
    </source>
</evidence>
<dbReference type="Gene3D" id="1.10.287.370">
    <property type="match status" value="1"/>
</dbReference>
<evidence type="ECO:0000256" key="1">
    <source>
        <dbReference type="ARBA" id="ARBA00008045"/>
    </source>
</evidence>
<dbReference type="SUPFAM" id="SSF46579">
    <property type="entry name" value="Prefoldin"/>
    <property type="match status" value="1"/>
</dbReference>
<dbReference type="PANTHER" id="PTHR13303">
    <property type="entry name" value="PREFOLDIN SUBUNIT 2"/>
    <property type="match status" value="1"/>
</dbReference>
<reference evidence="6 7" key="1">
    <citation type="submission" date="2022-12" db="EMBL/GenBank/DDBJ databases">
        <title>Chromosome-level genome of Tegillarca granosa.</title>
        <authorList>
            <person name="Kim J."/>
        </authorList>
    </citation>
    <scope>NUCLEOTIDE SEQUENCE [LARGE SCALE GENOMIC DNA]</scope>
    <source>
        <strain evidence="6">Teg-2019</strain>
        <tissue evidence="6">Adductor muscle</tissue>
    </source>
</reference>
<gene>
    <name evidence="6" type="ORF">KUTeg_000390</name>
</gene>
<feature type="region of interest" description="Disordered" evidence="5">
    <location>
        <begin position="84"/>
        <end position="111"/>
    </location>
</feature>
<keyword evidence="7" id="KW-1185">Reference proteome</keyword>
<dbReference type="InterPro" id="IPR002777">
    <property type="entry name" value="PFD_beta-like"/>
</dbReference>
<comment type="similarity">
    <text evidence="1">Belongs to the prefoldin subunit beta family.</text>
</comment>
<accession>A0ABQ9FXF5</accession>
<name>A0ABQ9FXF5_TEGGR</name>
<protein>
    <recommendedName>
        <fullName evidence="8">Prefoldin subunit 2</fullName>
    </recommendedName>
</protein>
<evidence type="ECO:0000256" key="4">
    <source>
        <dbReference type="SAM" id="Coils"/>
    </source>
</evidence>
<dbReference type="EMBL" id="JARBDR010000018">
    <property type="protein sequence ID" value="KAJ8321919.1"/>
    <property type="molecule type" value="Genomic_DNA"/>
</dbReference>
<proteinExistence type="inferred from homology"/>
<evidence type="ECO:0000313" key="7">
    <source>
        <dbReference type="Proteomes" id="UP001217089"/>
    </source>
</evidence>
<feature type="compositionally biased region" description="Basic and acidic residues" evidence="5">
    <location>
        <begin position="85"/>
        <end position="103"/>
    </location>
</feature>
<evidence type="ECO:0000256" key="5">
    <source>
        <dbReference type="SAM" id="MobiDB-lite"/>
    </source>
</evidence>
<dbReference type="InterPro" id="IPR009053">
    <property type="entry name" value="Prefoldin"/>
</dbReference>
<feature type="coiled-coil region" evidence="4">
    <location>
        <begin position="20"/>
        <end position="54"/>
    </location>
</feature>
<comment type="function">
    <text evidence="3">Binds specifically to cytosolic chaperonin (c-CPN) and transfers target proteins to it. Binds to nascent polypeptide chain and promotes folding in an environment in which there are many competing pathways for nonnative proteins.</text>
</comment>
<organism evidence="6 7">
    <name type="scientific">Tegillarca granosa</name>
    <name type="common">Malaysian cockle</name>
    <name type="synonym">Anadara granosa</name>
    <dbReference type="NCBI Taxonomy" id="220873"/>
    <lineage>
        <taxon>Eukaryota</taxon>
        <taxon>Metazoa</taxon>
        <taxon>Spiralia</taxon>
        <taxon>Lophotrochozoa</taxon>
        <taxon>Mollusca</taxon>
        <taxon>Bivalvia</taxon>
        <taxon>Autobranchia</taxon>
        <taxon>Pteriomorphia</taxon>
        <taxon>Arcoida</taxon>
        <taxon>Arcoidea</taxon>
        <taxon>Arcidae</taxon>
        <taxon>Tegillarca</taxon>
    </lineage>
</organism>